<dbReference type="InterPro" id="IPR013762">
    <property type="entry name" value="Integrase-like_cat_sf"/>
</dbReference>
<dbReference type="InterPro" id="IPR021893">
    <property type="entry name" value="ZMYM2-like_C"/>
</dbReference>
<dbReference type="AlphaFoldDB" id="A0A1X7USH0"/>
<evidence type="ECO:0000256" key="3">
    <source>
        <dbReference type="ARBA" id="ARBA00022843"/>
    </source>
</evidence>
<keyword evidence="3" id="KW-0832">Ubl conjugation</keyword>
<evidence type="ECO:0000259" key="5">
    <source>
        <dbReference type="Pfam" id="PF12012"/>
    </source>
</evidence>
<protein>
    <recommendedName>
        <fullName evidence="5">ZMYM2-like/QRICH1 C-terminal domain-containing protein</fullName>
    </recommendedName>
</protein>
<evidence type="ECO:0000256" key="4">
    <source>
        <dbReference type="ARBA" id="ARBA00023172"/>
    </source>
</evidence>
<dbReference type="GO" id="GO:0003677">
    <property type="term" value="F:DNA binding"/>
    <property type="evidence" value="ECO:0007669"/>
    <property type="project" value="InterPro"/>
</dbReference>
<dbReference type="InterPro" id="IPR011010">
    <property type="entry name" value="DNA_brk_join_enz"/>
</dbReference>
<evidence type="ECO:0000313" key="6">
    <source>
        <dbReference type="EnsemblMetazoa" id="Aqu2.1.30332_001"/>
    </source>
</evidence>
<reference evidence="6" key="1">
    <citation type="submission" date="2017-05" db="UniProtKB">
        <authorList>
            <consortium name="EnsemblMetazoa"/>
        </authorList>
    </citation>
    <scope>IDENTIFICATION</scope>
</reference>
<name>A0A1X7USH0_AMPQE</name>
<dbReference type="SUPFAM" id="SSF56349">
    <property type="entry name" value="DNA breaking-rejoining enzymes"/>
    <property type="match status" value="1"/>
</dbReference>
<dbReference type="GO" id="GO:0006310">
    <property type="term" value="P:DNA recombination"/>
    <property type="evidence" value="ECO:0007669"/>
    <property type="project" value="UniProtKB-KW"/>
</dbReference>
<dbReference type="GO" id="GO:0015074">
    <property type="term" value="P:DNA integration"/>
    <property type="evidence" value="ECO:0007669"/>
    <property type="project" value="InterPro"/>
</dbReference>
<evidence type="ECO:0000256" key="2">
    <source>
        <dbReference type="ARBA" id="ARBA00022553"/>
    </source>
</evidence>
<sequence length="162" mass="18469">MMAYYWYTEHGSKNNLGGVKQVRKRQPNKVVKHFTNPSLGYRCLVCLLDLYISKTTQFKPDSSDSDTFYLRLMIEDYSCDDSEKQWFYVCAIGHNTLKGMVKGMCKDAGISFEEKSNHSLCAASATRMMDAGLQEKVIMDRTGHHSLDGLKPYSSITDLQQQ</sequence>
<keyword evidence="1" id="KW-1017">Isopeptide bond</keyword>
<feature type="domain" description="ZMYM2-like/QRICH1 C-terminal" evidence="5">
    <location>
        <begin position="10"/>
        <end position="103"/>
    </location>
</feature>
<organism evidence="6">
    <name type="scientific">Amphimedon queenslandica</name>
    <name type="common">Sponge</name>
    <dbReference type="NCBI Taxonomy" id="400682"/>
    <lineage>
        <taxon>Eukaryota</taxon>
        <taxon>Metazoa</taxon>
        <taxon>Porifera</taxon>
        <taxon>Demospongiae</taxon>
        <taxon>Heteroscleromorpha</taxon>
        <taxon>Haplosclerida</taxon>
        <taxon>Niphatidae</taxon>
        <taxon>Amphimedon</taxon>
    </lineage>
</organism>
<accession>A0A1X7USH0</accession>
<keyword evidence="4" id="KW-0233">DNA recombination</keyword>
<proteinExistence type="predicted"/>
<dbReference type="Pfam" id="PF12012">
    <property type="entry name" value="DUF3504"/>
    <property type="match status" value="1"/>
</dbReference>
<dbReference type="EnsemblMetazoa" id="Aqu2.1.30332_001">
    <property type="protein sequence ID" value="Aqu2.1.30332_001"/>
    <property type="gene ID" value="Aqu2.1.30332"/>
</dbReference>
<dbReference type="InParanoid" id="A0A1X7USH0"/>
<dbReference type="Gene3D" id="1.10.443.10">
    <property type="entry name" value="Intergrase catalytic core"/>
    <property type="match status" value="1"/>
</dbReference>
<evidence type="ECO:0000256" key="1">
    <source>
        <dbReference type="ARBA" id="ARBA00022499"/>
    </source>
</evidence>
<keyword evidence="2" id="KW-0597">Phosphoprotein</keyword>